<evidence type="ECO:0000256" key="1">
    <source>
        <dbReference type="SAM" id="MobiDB-lite"/>
    </source>
</evidence>
<dbReference type="EMBL" id="AK296298">
    <property type="protein sequence ID" value="BAG58999.1"/>
    <property type="molecule type" value="mRNA"/>
</dbReference>
<evidence type="ECO:0000313" key="2">
    <source>
        <dbReference type="EMBL" id="BAG58999.1"/>
    </source>
</evidence>
<dbReference type="AlphaFoldDB" id="B4DJY7"/>
<sequence length="137" mass="14774">MEPRQIQPGSWQVMEHCLSICELTTVALEVNKGNGKGETQPPQGLTPWDLCQCEQGFPVLARGSCSQAWQSPLLPSTSLVPVSAGPGSPQQMDCPYQPAPGQRRNPPVTCGSLEGERPHKYIQPTQRKGGGSRGKKP</sequence>
<feature type="region of interest" description="Disordered" evidence="1">
    <location>
        <begin position="76"/>
        <end position="137"/>
    </location>
</feature>
<reference evidence="2" key="1">
    <citation type="submission" date="2007-10" db="EMBL/GenBank/DDBJ databases">
        <title>NEDO human cDNA sequencing project focused on splicing variants.</title>
        <authorList>
            <person name="Wakamatsu A."/>
            <person name="Yamamoto J."/>
            <person name="Kimura K."/>
            <person name="Ishii S."/>
            <person name="Watanabe K."/>
            <person name="Sugiyama A."/>
            <person name="Murakawa K."/>
            <person name="Kaida T."/>
            <person name="Tsuchiya K."/>
            <person name="Fukuzumi Y."/>
            <person name="Kumagai A."/>
            <person name="Oishi Y."/>
            <person name="Yamamoto S."/>
            <person name="Ono Y."/>
            <person name="Komori Y."/>
            <person name="Yamazaki M."/>
            <person name="Kisu Y."/>
            <person name="Nishikawa T."/>
            <person name="Sugano S."/>
            <person name="Nomura N."/>
            <person name="Isogai T."/>
        </authorList>
    </citation>
    <scope>NUCLEOTIDE SEQUENCE</scope>
    <source>
        <tissue evidence="2">Thalamus</tissue>
    </source>
</reference>
<organism evidence="2">
    <name type="scientific">Homo sapiens</name>
    <name type="common">Human</name>
    <dbReference type="NCBI Taxonomy" id="9606"/>
    <lineage>
        <taxon>Eukaryota</taxon>
        <taxon>Metazoa</taxon>
        <taxon>Chordata</taxon>
        <taxon>Craniata</taxon>
        <taxon>Vertebrata</taxon>
        <taxon>Euteleostomi</taxon>
        <taxon>Mammalia</taxon>
        <taxon>Eutheria</taxon>
        <taxon>Euarchontoglires</taxon>
        <taxon>Primates</taxon>
        <taxon>Haplorrhini</taxon>
        <taxon>Catarrhini</taxon>
        <taxon>Hominidae</taxon>
        <taxon>Homo</taxon>
    </lineage>
</organism>
<name>B4DJY7_HUMAN</name>
<feature type="compositionally biased region" description="Gly residues" evidence="1">
    <location>
        <begin position="128"/>
        <end position="137"/>
    </location>
</feature>
<protein>
    <submittedName>
        <fullName evidence="2">cDNA FLJ61764</fullName>
    </submittedName>
</protein>
<proteinExistence type="evidence at transcript level"/>
<accession>B4DJY7</accession>